<evidence type="ECO:0000313" key="4">
    <source>
        <dbReference type="EMBL" id="TEB36487.1"/>
    </source>
</evidence>
<reference evidence="4 5" key="1">
    <citation type="journal article" date="2019" name="Nat. Ecol. Evol.">
        <title>Megaphylogeny resolves global patterns of mushroom evolution.</title>
        <authorList>
            <person name="Varga T."/>
            <person name="Krizsan K."/>
            <person name="Foldi C."/>
            <person name="Dima B."/>
            <person name="Sanchez-Garcia M."/>
            <person name="Sanchez-Ramirez S."/>
            <person name="Szollosi G.J."/>
            <person name="Szarkandi J.G."/>
            <person name="Papp V."/>
            <person name="Albert L."/>
            <person name="Andreopoulos W."/>
            <person name="Angelini C."/>
            <person name="Antonin V."/>
            <person name="Barry K.W."/>
            <person name="Bougher N.L."/>
            <person name="Buchanan P."/>
            <person name="Buyck B."/>
            <person name="Bense V."/>
            <person name="Catcheside P."/>
            <person name="Chovatia M."/>
            <person name="Cooper J."/>
            <person name="Damon W."/>
            <person name="Desjardin D."/>
            <person name="Finy P."/>
            <person name="Geml J."/>
            <person name="Haridas S."/>
            <person name="Hughes K."/>
            <person name="Justo A."/>
            <person name="Karasinski D."/>
            <person name="Kautmanova I."/>
            <person name="Kiss B."/>
            <person name="Kocsube S."/>
            <person name="Kotiranta H."/>
            <person name="LaButti K.M."/>
            <person name="Lechner B.E."/>
            <person name="Liimatainen K."/>
            <person name="Lipzen A."/>
            <person name="Lukacs Z."/>
            <person name="Mihaltcheva S."/>
            <person name="Morgado L.N."/>
            <person name="Niskanen T."/>
            <person name="Noordeloos M.E."/>
            <person name="Ohm R.A."/>
            <person name="Ortiz-Santana B."/>
            <person name="Ovrebo C."/>
            <person name="Racz N."/>
            <person name="Riley R."/>
            <person name="Savchenko A."/>
            <person name="Shiryaev A."/>
            <person name="Soop K."/>
            <person name="Spirin V."/>
            <person name="Szebenyi C."/>
            <person name="Tomsovsky M."/>
            <person name="Tulloss R.E."/>
            <person name="Uehling J."/>
            <person name="Grigoriev I.V."/>
            <person name="Vagvolgyi C."/>
            <person name="Papp T."/>
            <person name="Martin F.M."/>
            <person name="Miettinen O."/>
            <person name="Hibbett D.S."/>
            <person name="Nagy L.G."/>
        </authorList>
    </citation>
    <scope>NUCLEOTIDE SEQUENCE [LARGE SCALE GENOMIC DNA]</scope>
    <source>
        <strain evidence="4 5">FP101781</strain>
    </source>
</reference>
<dbReference type="SUPFAM" id="SSF51412">
    <property type="entry name" value="Inosine monophosphate dehydrogenase (IMPDH)"/>
    <property type="match status" value="1"/>
</dbReference>
<sequence>MAYAAGGALAAEVSLAGGFGFIGVGSEPVEKVRKELIAVRQLLDLPRDANVLPIGVGFLGWILDQKEALSKEELIPLIFEYRVQAIWLSFGTRLGSWIEYVRSLTQKTGHNIQVFVQVSSLDEAQTAIKEWKADVIVAQGTEAGGHGASQGLPLLTLLPLILSATDPNTRPAILGAGGLADGTQLAALLTLGASGAVFGTRFLLAPQSLYTDRQRQVLLAADASKSIRTMAFDEARGSTGWPAGIDGRGIRNATVEDYESGLEASLLRDKYAAAAAKGDTDRIIVWSGTGVGSMTRIQPAKDIVRELHDDCLGRLNDARNLIKA</sequence>
<keyword evidence="3" id="KW-0560">Oxidoreductase</keyword>
<dbReference type="AlphaFoldDB" id="A0A4Y7TQN2"/>
<name>A0A4Y7TQN2_COPMI</name>
<evidence type="ECO:0000313" key="5">
    <source>
        <dbReference type="Proteomes" id="UP000298030"/>
    </source>
</evidence>
<proteinExistence type="predicted"/>
<organism evidence="4 5">
    <name type="scientific">Coprinellus micaceus</name>
    <name type="common">Glistening ink-cap mushroom</name>
    <name type="synonym">Coprinus micaceus</name>
    <dbReference type="NCBI Taxonomy" id="71717"/>
    <lineage>
        <taxon>Eukaryota</taxon>
        <taxon>Fungi</taxon>
        <taxon>Dikarya</taxon>
        <taxon>Basidiomycota</taxon>
        <taxon>Agaricomycotina</taxon>
        <taxon>Agaricomycetes</taxon>
        <taxon>Agaricomycetidae</taxon>
        <taxon>Agaricales</taxon>
        <taxon>Agaricineae</taxon>
        <taxon>Psathyrellaceae</taxon>
        <taxon>Coprinellus</taxon>
    </lineage>
</organism>
<dbReference type="InterPro" id="IPR013785">
    <property type="entry name" value="Aldolase_TIM"/>
</dbReference>
<dbReference type="STRING" id="71717.A0A4Y7TQN2"/>
<keyword evidence="2" id="KW-0288">FMN</keyword>
<keyword evidence="1" id="KW-0285">Flavoprotein</keyword>
<dbReference type="CDD" id="cd04730">
    <property type="entry name" value="NPD_like"/>
    <property type="match status" value="1"/>
</dbReference>
<dbReference type="Proteomes" id="UP000298030">
    <property type="component" value="Unassembled WGS sequence"/>
</dbReference>
<dbReference type="GO" id="GO:0018580">
    <property type="term" value="F:nitronate monooxygenase activity"/>
    <property type="evidence" value="ECO:0007669"/>
    <property type="project" value="InterPro"/>
</dbReference>
<dbReference type="PANTHER" id="PTHR32332">
    <property type="entry name" value="2-NITROPROPANE DIOXYGENASE"/>
    <property type="match status" value="1"/>
</dbReference>
<protein>
    <submittedName>
        <fullName evidence="4">2-nitropropane dioxygenase</fullName>
    </submittedName>
</protein>
<dbReference type="EMBL" id="QPFP01000005">
    <property type="protein sequence ID" value="TEB36487.1"/>
    <property type="molecule type" value="Genomic_DNA"/>
</dbReference>
<evidence type="ECO:0000256" key="3">
    <source>
        <dbReference type="ARBA" id="ARBA00023002"/>
    </source>
</evidence>
<dbReference type="Pfam" id="PF03060">
    <property type="entry name" value="NMO"/>
    <property type="match status" value="1"/>
</dbReference>
<dbReference type="OrthoDB" id="2349068at2759"/>
<comment type="caution">
    <text evidence="4">The sequence shown here is derived from an EMBL/GenBank/DDBJ whole genome shotgun (WGS) entry which is preliminary data.</text>
</comment>
<dbReference type="Gene3D" id="3.20.20.70">
    <property type="entry name" value="Aldolase class I"/>
    <property type="match status" value="1"/>
</dbReference>
<keyword evidence="5" id="KW-1185">Reference proteome</keyword>
<evidence type="ECO:0000256" key="2">
    <source>
        <dbReference type="ARBA" id="ARBA00022643"/>
    </source>
</evidence>
<dbReference type="InterPro" id="IPR004136">
    <property type="entry name" value="NMO"/>
</dbReference>
<evidence type="ECO:0000256" key="1">
    <source>
        <dbReference type="ARBA" id="ARBA00022630"/>
    </source>
</evidence>
<dbReference type="GO" id="GO:0051213">
    <property type="term" value="F:dioxygenase activity"/>
    <property type="evidence" value="ECO:0007669"/>
    <property type="project" value="UniProtKB-KW"/>
</dbReference>
<gene>
    <name evidence="4" type="ORF">FA13DRAFT_1752413</name>
</gene>
<accession>A0A4Y7TQN2</accession>
<keyword evidence="4" id="KW-0223">Dioxygenase</keyword>
<dbReference type="PANTHER" id="PTHR32332:SF31">
    <property type="entry name" value="2-NITROPROPANE DIOXYGENASE FAMILY, PUTATIVE (AFU_ORTHOLOGUE AFUA_2G09850)-RELATED"/>
    <property type="match status" value="1"/>
</dbReference>